<dbReference type="Proteomes" id="UP001642484">
    <property type="component" value="Unassembled WGS sequence"/>
</dbReference>
<accession>A0ABP0QRF3</accession>
<reference evidence="1 2" key="1">
    <citation type="submission" date="2024-02" db="EMBL/GenBank/DDBJ databases">
        <authorList>
            <person name="Chen Y."/>
            <person name="Shah S."/>
            <person name="Dougan E. K."/>
            <person name="Thang M."/>
            <person name="Chan C."/>
        </authorList>
    </citation>
    <scope>NUCLEOTIDE SEQUENCE [LARGE SCALE GENOMIC DNA]</scope>
</reference>
<organism evidence="1 2">
    <name type="scientific">Durusdinium trenchii</name>
    <dbReference type="NCBI Taxonomy" id="1381693"/>
    <lineage>
        <taxon>Eukaryota</taxon>
        <taxon>Sar</taxon>
        <taxon>Alveolata</taxon>
        <taxon>Dinophyceae</taxon>
        <taxon>Suessiales</taxon>
        <taxon>Symbiodiniaceae</taxon>
        <taxon>Durusdinium</taxon>
    </lineage>
</organism>
<evidence type="ECO:0000313" key="1">
    <source>
        <dbReference type="EMBL" id="CAK9089691.1"/>
    </source>
</evidence>
<name>A0ABP0QRF3_9DINO</name>
<gene>
    <name evidence="1" type="ORF">CCMP2556_LOCUS43148</name>
</gene>
<dbReference type="EMBL" id="CAXAMN010024761">
    <property type="protein sequence ID" value="CAK9089691.1"/>
    <property type="molecule type" value="Genomic_DNA"/>
</dbReference>
<comment type="caution">
    <text evidence="1">The sequence shown here is derived from an EMBL/GenBank/DDBJ whole genome shotgun (WGS) entry which is preliminary data.</text>
</comment>
<sequence length="102" mass="11306">MEEGWSLLAIHHQILDMESGSRSSEPDFPDWSWLPLPAAQGPPLHDRSEVRIVTRWCSFARNGLPSDPSVRTDGFFLSPGRSTPQVLQILILHNSPGSTESA</sequence>
<evidence type="ECO:0000313" key="2">
    <source>
        <dbReference type="Proteomes" id="UP001642484"/>
    </source>
</evidence>
<keyword evidence="2" id="KW-1185">Reference proteome</keyword>
<proteinExistence type="predicted"/>
<protein>
    <submittedName>
        <fullName evidence="1">Uncharacterized protein</fullName>
    </submittedName>
</protein>